<reference evidence="2" key="1">
    <citation type="journal article" date="2021" name="Nat. Commun.">
        <title>Genetic determinants of endophytism in the Arabidopsis root mycobiome.</title>
        <authorList>
            <person name="Mesny F."/>
            <person name="Miyauchi S."/>
            <person name="Thiergart T."/>
            <person name="Pickel B."/>
            <person name="Atanasova L."/>
            <person name="Karlsson M."/>
            <person name="Huettel B."/>
            <person name="Barry K.W."/>
            <person name="Haridas S."/>
            <person name="Chen C."/>
            <person name="Bauer D."/>
            <person name="Andreopoulos W."/>
            <person name="Pangilinan J."/>
            <person name="LaButti K."/>
            <person name="Riley R."/>
            <person name="Lipzen A."/>
            <person name="Clum A."/>
            <person name="Drula E."/>
            <person name="Henrissat B."/>
            <person name="Kohler A."/>
            <person name="Grigoriev I.V."/>
            <person name="Martin F.M."/>
            <person name="Hacquard S."/>
        </authorList>
    </citation>
    <scope>NUCLEOTIDE SEQUENCE</scope>
    <source>
        <strain evidence="2">MPI-CAGE-CH-0230</strain>
    </source>
</reference>
<dbReference type="EMBL" id="JAGTJQ010000001">
    <property type="protein sequence ID" value="KAH7040503.1"/>
    <property type="molecule type" value="Genomic_DNA"/>
</dbReference>
<dbReference type="RefSeq" id="XP_046018558.1">
    <property type="nucleotide sequence ID" value="XM_046157855.1"/>
</dbReference>
<feature type="region of interest" description="Disordered" evidence="1">
    <location>
        <begin position="210"/>
        <end position="254"/>
    </location>
</feature>
<feature type="region of interest" description="Disordered" evidence="1">
    <location>
        <begin position="1"/>
        <end position="98"/>
    </location>
</feature>
<feature type="compositionally biased region" description="Low complexity" evidence="1">
    <location>
        <begin position="431"/>
        <end position="441"/>
    </location>
</feature>
<dbReference type="AlphaFoldDB" id="A0A9P8YID6"/>
<organism evidence="2 3">
    <name type="scientific">Microdochium trichocladiopsis</name>
    <dbReference type="NCBI Taxonomy" id="1682393"/>
    <lineage>
        <taxon>Eukaryota</taxon>
        <taxon>Fungi</taxon>
        <taxon>Dikarya</taxon>
        <taxon>Ascomycota</taxon>
        <taxon>Pezizomycotina</taxon>
        <taxon>Sordariomycetes</taxon>
        <taxon>Xylariomycetidae</taxon>
        <taxon>Xylariales</taxon>
        <taxon>Microdochiaceae</taxon>
        <taxon>Microdochium</taxon>
    </lineage>
</organism>
<gene>
    <name evidence="2" type="ORF">B0I36DRAFT_357793</name>
</gene>
<sequence length="516" mass="55893">MALDAAFPRASSDSARQPSRFQEGSMNDRVSAKPPPDFLGPDLEAYERQFYVHNLTSPASRDHAGKHHRQERPLSAEAQLGPTTEHLSRPPLTKKSSFFGRLKGALGFGWGSSNGSAQQQQPKDEVKRKHASLQDHCMPPPPQPTTTQQHLSRPPPRTWKSQSQINIPHIPGVLGLERNGSTDRPSREEILESYQQLMASGFFQAHAIQSTRQPGPRGNAPQQATSASILSTSAPVPPPPSRRPPALPSVPSTGARLHVEDDTAASMLAALGAAQSNAAGSRTREDSMDWQTEQDSRYALRGRKRGRTDGDEANGTESSLAQPLRKMAKKLRKIPSSLTSPNAAAAMHVDSEASAPAQRVPSLSMGGLPFPSDRQLRPRGPSPALVVQKDYAPRRSVSASGSIGAVNKLRKRAKSPSPVKARQPPVSRGGLEAASLRSSMESSRREAAEDHYGGGSLKVNRLRERSRPGTPDPLGARPDSFQNVPQVPRIPSIYKQQNVDISSTENTRPRAGRQYA</sequence>
<feature type="region of interest" description="Disordered" evidence="1">
    <location>
        <begin position="275"/>
        <end position="516"/>
    </location>
</feature>
<accession>A0A9P8YID6</accession>
<dbReference type="OrthoDB" id="5226996at2759"/>
<feature type="compositionally biased region" description="Polar residues" evidence="1">
    <location>
        <begin position="220"/>
        <end position="229"/>
    </location>
</feature>
<feature type="compositionally biased region" description="Polar residues" evidence="1">
    <location>
        <begin position="11"/>
        <end position="25"/>
    </location>
</feature>
<comment type="caution">
    <text evidence="2">The sequence shown here is derived from an EMBL/GenBank/DDBJ whole genome shotgun (WGS) entry which is preliminary data.</text>
</comment>
<name>A0A9P8YID6_9PEZI</name>
<evidence type="ECO:0000256" key="1">
    <source>
        <dbReference type="SAM" id="MobiDB-lite"/>
    </source>
</evidence>
<protein>
    <submittedName>
        <fullName evidence="2">Uncharacterized protein</fullName>
    </submittedName>
</protein>
<dbReference type="GeneID" id="70187401"/>
<keyword evidence="3" id="KW-1185">Reference proteome</keyword>
<feature type="compositionally biased region" description="Polar residues" evidence="1">
    <location>
        <begin position="494"/>
        <end position="506"/>
    </location>
</feature>
<evidence type="ECO:0000313" key="3">
    <source>
        <dbReference type="Proteomes" id="UP000756346"/>
    </source>
</evidence>
<proteinExistence type="predicted"/>
<evidence type="ECO:0000313" key="2">
    <source>
        <dbReference type="EMBL" id="KAH7040503.1"/>
    </source>
</evidence>
<feature type="compositionally biased region" description="Basic and acidic residues" evidence="1">
    <location>
        <begin position="442"/>
        <end position="452"/>
    </location>
</feature>
<feature type="compositionally biased region" description="Pro residues" evidence="1">
    <location>
        <begin position="235"/>
        <end position="248"/>
    </location>
</feature>
<feature type="region of interest" description="Disordered" evidence="1">
    <location>
        <begin position="110"/>
        <end position="186"/>
    </location>
</feature>
<dbReference type="Proteomes" id="UP000756346">
    <property type="component" value="Unassembled WGS sequence"/>
</dbReference>